<sequence length="158" mass="17601">MNNMAYQHLKFLSLFRTRGTILSSSDSQTFDGFSEFTRPCWAELIEASANAISLSTRNFGASDPPHRRPLVSTPKRRSLKNKPGLSNDKLHVPLCWVSFLTRTHIRSSHCGPTLVSTSVCIYRDGDKRTTYGHMCKKACLNGGSKRRTKNAPSAAKLV</sequence>
<accession>A0A0C3MHN2</accession>
<protein>
    <submittedName>
        <fullName evidence="2">Uncharacterized protein</fullName>
    </submittedName>
</protein>
<gene>
    <name evidence="2" type="ORF">M407DRAFT_205175</name>
</gene>
<proteinExistence type="predicted"/>
<dbReference type="HOGENOM" id="CLU_1670677_0_0_1"/>
<name>A0A0C3MHN2_9AGAM</name>
<evidence type="ECO:0000256" key="1">
    <source>
        <dbReference type="SAM" id="MobiDB-lite"/>
    </source>
</evidence>
<evidence type="ECO:0000313" key="3">
    <source>
        <dbReference type="Proteomes" id="UP000054248"/>
    </source>
</evidence>
<feature type="region of interest" description="Disordered" evidence="1">
    <location>
        <begin position="58"/>
        <end position="85"/>
    </location>
</feature>
<dbReference type="EMBL" id="KN822950">
    <property type="protein sequence ID" value="KIO33192.1"/>
    <property type="molecule type" value="Genomic_DNA"/>
</dbReference>
<reference evidence="3" key="2">
    <citation type="submission" date="2015-01" db="EMBL/GenBank/DDBJ databases">
        <title>Evolutionary Origins and Diversification of the Mycorrhizal Mutualists.</title>
        <authorList>
            <consortium name="DOE Joint Genome Institute"/>
            <consortium name="Mycorrhizal Genomics Consortium"/>
            <person name="Kohler A."/>
            <person name="Kuo A."/>
            <person name="Nagy L.G."/>
            <person name="Floudas D."/>
            <person name="Copeland A."/>
            <person name="Barry K.W."/>
            <person name="Cichocki N."/>
            <person name="Veneault-Fourrey C."/>
            <person name="LaButti K."/>
            <person name="Lindquist E.A."/>
            <person name="Lipzen A."/>
            <person name="Lundell T."/>
            <person name="Morin E."/>
            <person name="Murat C."/>
            <person name="Riley R."/>
            <person name="Ohm R."/>
            <person name="Sun H."/>
            <person name="Tunlid A."/>
            <person name="Henrissat B."/>
            <person name="Grigoriev I.V."/>
            <person name="Hibbett D.S."/>
            <person name="Martin F."/>
        </authorList>
    </citation>
    <scope>NUCLEOTIDE SEQUENCE [LARGE SCALE GENOMIC DNA]</scope>
    <source>
        <strain evidence="3">MUT 4182</strain>
    </source>
</reference>
<reference evidence="2 3" key="1">
    <citation type="submission" date="2014-04" db="EMBL/GenBank/DDBJ databases">
        <authorList>
            <consortium name="DOE Joint Genome Institute"/>
            <person name="Kuo A."/>
            <person name="Girlanda M."/>
            <person name="Perotto S."/>
            <person name="Kohler A."/>
            <person name="Nagy L.G."/>
            <person name="Floudas D."/>
            <person name="Copeland A."/>
            <person name="Barry K.W."/>
            <person name="Cichocki N."/>
            <person name="Veneault-Fourrey C."/>
            <person name="LaButti K."/>
            <person name="Lindquist E.A."/>
            <person name="Lipzen A."/>
            <person name="Lundell T."/>
            <person name="Morin E."/>
            <person name="Murat C."/>
            <person name="Sun H."/>
            <person name="Tunlid A."/>
            <person name="Henrissat B."/>
            <person name="Grigoriev I.V."/>
            <person name="Hibbett D.S."/>
            <person name="Martin F."/>
            <person name="Nordberg H.P."/>
            <person name="Cantor M.N."/>
            <person name="Hua S.X."/>
        </authorList>
    </citation>
    <scope>NUCLEOTIDE SEQUENCE [LARGE SCALE GENOMIC DNA]</scope>
    <source>
        <strain evidence="2 3">MUT 4182</strain>
    </source>
</reference>
<organism evidence="2 3">
    <name type="scientific">Tulasnella calospora MUT 4182</name>
    <dbReference type="NCBI Taxonomy" id="1051891"/>
    <lineage>
        <taxon>Eukaryota</taxon>
        <taxon>Fungi</taxon>
        <taxon>Dikarya</taxon>
        <taxon>Basidiomycota</taxon>
        <taxon>Agaricomycotina</taxon>
        <taxon>Agaricomycetes</taxon>
        <taxon>Cantharellales</taxon>
        <taxon>Tulasnellaceae</taxon>
        <taxon>Tulasnella</taxon>
    </lineage>
</organism>
<dbReference type="Proteomes" id="UP000054248">
    <property type="component" value="Unassembled WGS sequence"/>
</dbReference>
<keyword evidence="3" id="KW-1185">Reference proteome</keyword>
<dbReference type="AlphaFoldDB" id="A0A0C3MHN2"/>
<evidence type="ECO:0000313" key="2">
    <source>
        <dbReference type="EMBL" id="KIO33192.1"/>
    </source>
</evidence>